<organism evidence="1 2">
    <name type="scientific">Ligilactobacillus salivarius</name>
    <dbReference type="NCBI Taxonomy" id="1624"/>
    <lineage>
        <taxon>Bacteria</taxon>
        <taxon>Bacillati</taxon>
        <taxon>Bacillota</taxon>
        <taxon>Bacilli</taxon>
        <taxon>Lactobacillales</taxon>
        <taxon>Lactobacillaceae</taxon>
        <taxon>Ligilactobacillus</taxon>
    </lineage>
</organism>
<dbReference type="AlphaFoldDB" id="A0A1V9QYY0"/>
<dbReference type="RefSeq" id="WP_081530737.1">
    <property type="nucleotide sequence ID" value="NZ_NBEB01000061.1"/>
</dbReference>
<comment type="caution">
    <text evidence="1">The sequence shown here is derived from an EMBL/GenBank/DDBJ whole genome shotgun (WGS) entry which is preliminary data.</text>
</comment>
<evidence type="ECO:0000313" key="1">
    <source>
        <dbReference type="EMBL" id="OQQ83024.1"/>
    </source>
</evidence>
<protein>
    <recommendedName>
        <fullName evidence="3">Virulence protein</fullName>
    </recommendedName>
</protein>
<gene>
    <name evidence="1" type="ORF">B6U60_06665</name>
</gene>
<dbReference type="Proteomes" id="UP000192638">
    <property type="component" value="Unassembled WGS sequence"/>
</dbReference>
<evidence type="ECO:0000313" key="2">
    <source>
        <dbReference type="Proteomes" id="UP000192638"/>
    </source>
</evidence>
<name>A0A1V9QYY0_9LACO</name>
<proteinExistence type="predicted"/>
<sequence length="216" mass="24517">MLLQYNVQGNGRKTLVREIEAFTGLTAEYEGTPTFAYQIGPYRVTRNGELICGYSVPEDLITALKNAGFEQTTTESDLVISYPVNKFTELALLNLQRLVRAKATLIKHALGVNDLPIEITDETVSFPWFGKVTPEEAKAYAHFLDKLVKLSMKLQRVTSQPREYSNERYSFRGFLLKLGFIGKEYKTDRRILLKNLSGNASFLHDPKKNNDKDTEA</sequence>
<dbReference type="EMBL" id="NBEB01000061">
    <property type="protein sequence ID" value="OQQ83024.1"/>
    <property type="molecule type" value="Genomic_DNA"/>
</dbReference>
<reference evidence="1 2" key="1">
    <citation type="submission" date="2017-03" db="EMBL/GenBank/DDBJ databases">
        <title>Phylogenomics and comparative genomics of Lactobacillus salivarius, a mammalian gut commensal.</title>
        <authorList>
            <person name="Harris H.M."/>
        </authorList>
    </citation>
    <scope>NUCLEOTIDE SEQUENCE [LARGE SCALE GENOMIC DNA]</scope>
    <source>
        <strain evidence="1 2">LMG 14477</strain>
    </source>
</reference>
<evidence type="ECO:0008006" key="3">
    <source>
        <dbReference type="Google" id="ProtNLM"/>
    </source>
</evidence>
<accession>A0A1V9QYY0</accession>